<dbReference type="Pfam" id="PF12510">
    <property type="entry name" value="Smoothelin"/>
    <property type="match status" value="1"/>
</dbReference>
<evidence type="ECO:0000313" key="3">
    <source>
        <dbReference type="EMBL" id="KFM82469.1"/>
    </source>
</evidence>
<feature type="coiled-coil region" evidence="1">
    <location>
        <begin position="40"/>
        <end position="83"/>
    </location>
</feature>
<reference evidence="3 4" key="1">
    <citation type="submission" date="2013-11" db="EMBL/GenBank/DDBJ databases">
        <title>Genome sequencing of Stegodyphus mimosarum.</title>
        <authorList>
            <person name="Bechsgaard J."/>
        </authorList>
    </citation>
    <scope>NUCLEOTIDE SEQUENCE [LARGE SCALE GENOMIC DNA]</scope>
</reference>
<evidence type="ECO:0000259" key="2">
    <source>
        <dbReference type="Pfam" id="PF12510"/>
    </source>
</evidence>
<feature type="domain" description="Smoothelin" evidence="2">
    <location>
        <begin position="11"/>
        <end position="50"/>
    </location>
</feature>
<dbReference type="OrthoDB" id="6432409at2759"/>
<protein>
    <recommendedName>
        <fullName evidence="2">Smoothelin domain-containing protein</fullName>
    </recommendedName>
</protein>
<evidence type="ECO:0000313" key="4">
    <source>
        <dbReference type="Proteomes" id="UP000054359"/>
    </source>
</evidence>
<sequence>MQQNQYDEEEEELEEIDIDSIEDEQTLIQLLDEAEDFDDRKRIRDRLMKVQHEIKVQREKERRRREEEREQAIRNRLKEADEKKRRTLEMYDQMAKSGPAGSKKTADINLYKEGSRPQSPLPGVIEPPKDLVEQTIRERLKAAEERKKRILAAYDHAAKSQPAGGARIVEFDAFKSADVSKLEPPKPVKGSCCFSMSGGVPKVEKVVPAAVPKSPQPQDDSHLDPMERAIRARVREAEERKRRTLAAYDMAARTGGAGPKTVILEEFKDLKVSPDAKPAPRYDPCFRGGLKV</sequence>
<accession>A0A087UYN0</accession>
<proteinExistence type="predicted"/>
<dbReference type="EMBL" id="KK122312">
    <property type="protein sequence ID" value="KFM82469.1"/>
    <property type="molecule type" value="Genomic_DNA"/>
</dbReference>
<keyword evidence="1" id="KW-0175">Coiled coil</keyword>
<dbReference type="OMA" id="SHLDPME"/>
<dbReference type="AlphaFoldDB" id="A0A087UYN0"/>
<gene>
    <name evidence="3" type="ORF">X975_00239</name>
</gene>
<name>A0A087UYN0_STEMI</name>
<evidence type="ECO:0000256" key="1">
    <source>
        <dbReference type="SAM" id="Coils"/>
    </source>
</evidence>
<dbReference type="InterPro" id="IPR022189">
    <property type="entry name" value="SMTN"/>
</dbReference>
<feature type="non-terminal residue" evidence="3">
    <location>
        <position position="292"/>
    </location>
</feature>
<dbReference type="Proteomes" id="UP000054359">
    <property type="component" value="Unassembled WGS sequence"/>
</dbReference>
<organism evidence="3 4">
    <name type="scientific">Stegodyphus mimosarum</name>
    <name type="common">African social velvet spider</name>
    <dbReference type="NCBI Taxonomy" id="407821"/>
    <lineage>
        <taxon>Eukaryota</taxon>
        <taxon>Metazoa</taxon>
        <taxon>Ecdysozoa</taxon>
        <taxon>Arthropoda</taxon>
        <taxon>Chelicerata</taxon>
        <taxon>Arachnida</taxon>
        <taxon>Araneae</taxon>
        <taxon>Araneomorphae</taxon>
        <taxon>Entelegynae</taxon>
        <taxon>Eresoidea</taxon>
        <taxon>Eresidae</taxon>
        <taxon>Stegodyphus</taxon>
    </lineage>
</organism>
<keyword evidence="4" id="KW-1185">Reference proteome</keyword>